<evidence type="ECO:0000313" key="3">
    <source>
        <dbReference type="Proteomes" id="UP000765509"/>
    </source>
</evidence>
<evidence type="ECO:0000256" key="1">
    <source>
        <dbReference type="SAM" id="MobiDB-lite"/>
    </source>
</evidence>
<dbReference type="Proteomes" id="UP000765509">
    <property type="component" value="Unassembled WGS sequence"/>
</dbReference>
<reference evidence="2" key="1">
    <citation type="submission" date="2021-03" db="EMBL/GenBank/DDBJ databases">
        <title>Draft genome sequence of rust myrtle Austropuccinia psidii MF-1, a brazilian biotype.</title>
        <authorList>
            <person name="Quecine M.C."/>
            <person name="Pachon D.M.R."/>
            <person name="Bonatelli M.L."/>
            <person name="Correr F.H."/>
            <person name="Franceschini L.M."/>
            <person name="Leite T.F."/>
            <person name="Margarido G.R.A."/>
            <person name="Almeida C.A."/>
            <person name="Ferrarezi J.A."/>
            <person name="Labate C.A."/>
        </authorList>
    </citation>
    <scope>NUCLEOTIDE SEQUENCE</scope>
    <source>
        <strain evidence="2">MF-1</strain>
    </source>
</reference>
<organism evidence="2 3">
    <name type="scientific">Austropuccinia psidii MF-1</name>
    <dbReference type="NCBI Taxonomy" id="1389203"/>
    <lineage>
        <taxon>Eukaryota</taxon>
        <taxon>Fungi</taxon>
        <taxon>Dikarya</taxon>
        <taxon>Basidiomycota</taxon>
        <taxon>Pucciniomycotina</taxon>
        <taxon>Pucciniomycetes</taxon>
        <taxon>Pucciniales</taxon>
        <taxon>Sphaerophragmiaceae</taxon>
        <taxon>Austropuccinia</taxon>
    </lineage>
</organism>
<keyword evidence="3" id="KW-1185">Reference proteome</keyword>
<accession>A0A9Q3IQ25</accession>
<proteinExistence type="predicted"/>
<gene>
    <name evidence="2" type="ORF">O181_087584</name>
</gene>
<sequence length="122" mass="13613">MSLSQNHQEIKTNKQLLGGIMKGVGFLTASDAGKPAGVYARKAGLSPHQIDLDNIQWTKLQNYEEFIYSRISHFSQLAARQNQSLRGQPNYQTSVSSNGLLPIPRKNSNHLPMSLSPKMDFE</sequence>
<dbReference type="AlphaFoldDB" id="A0A9Q3IQ25"/>
<feature type="region of interest" description="Disordered" evidence="1">
    <location>
        <begin position="82"/>
        <end position="122"/>
    </location>
</feature>
<name>A0A9Q3IQ25_9BASI</name>
<dbReference type="EMBL" id="AVOT02052969">
    <property type="protein sequence ID" value="MBW0547869.1"/>
    <property type="molecule type" value="Genomic_DNA"/>
</dbReference>
<feature type="compositionally biased region" description="Polar residues" evidence="1">
    <location>
        <begin position="82"/>
        <end position="99"/>
    </location>
</feature>
<protein>
    <submittedName>
        <fullName evidence="2">Uncharacterized protein</fullName>
    </submittedName>
</protein>
<evidence type="ECO:0000313" key="2">
    <source>
        <dbReference type="EMBL" id="MBW0547869.1"/>
    </source>
</evidence>
<comment type="caution">
    <text evidence="2">The sequence shown here is derived from an EMBL/GenBank/DDBJ whole genome shotgun (WGS) entry which is preliminary data.</text>
</comment>